<dbReference type="KEGG" id="tva:4763187"/>
<dbReference type="AlphaFoldDB" id="A2EPR5"/>
<protein>
    <recommendedName>
        <fullName evidence="3">Leucine Rich Repeat family protein</fullName>
    </recommendedName>
</protein>
<evidence type="ECO:0000313" key="2">
    <source>
        <dbReference type="Proteomes" id="UP000001542"/>
    </source>
</evidence>
<reference evidence="1" key="1">
    <citation type="submission" date="2006-10" db="EMBL/GenBank/DDBJ databases">
        <authorList>
            <person name="Amadeo P."/>
            <person name="Zhao Q."/>
            <person name="Wortman J."/>
            <person name="Fraser-Liggett C."/>
            <person name="Carlton J."/>
        </authorList>
    </citation>
    <scope>NUCLEOTIDE SEQUENCE</scope>
    <source>
        <strain evidence="1">G3</strain>
    </source>
</reference>
<dbReference type="EMBL" id="DS113451">
    <property type="protein sequence ID" value="EAY05326.1"/>
    <property type="molecule type" value="Genomic_DNA"/>
</dbReference>
<name>A2EPR5_TRIV3</name>
<dbReference type="RefSeq" id="XP_001317549.1">
    <property type="nucleotide sequence ID" value="XM_001317514.1"/>
</dbReference>
<dbReference type="Proteomes" id="UP000001542">
    <property type="component" value="Unassembled WGS sequence"/>
</dbReference>
<evidence type="ECO:0000313" key="1">
    <source>
        <dbReference type="EMBL" id="EAY05326.1"/>
    </source>
</evidence>
<keyword evidence="2" id="KW-1185">Reference proteome</keyword>
<reference evidence="1" key="2">
    <citation type="journal article" date="2007" name="Science">
        <title>Draft genome sequence of the sexually transmitted pathogen Trichomonas vaginalis.</title>
        <authorList>
            <person name="Carlton J.M."/>
            <person name="Hirt R.P."/>
            <person name="Silva J.C."/>
            <person name="Delcher A.L."/>
            <person name="Schatz M."/>
            <person name="Zhao Q."/>
            <person name="Wortman J.R."/>
            <person name="Bidwell S.L."/>
            <person name="Alsmark U.C.M."/>
            <person name="Besteiro S."/>
            <person name="Sicheritz-Ponten T."/>
            <person name="Noel C.J."/>
            <person name="Dacks J.B."/>
            <person name="Foster P.G."/>
            <person name="Simillion C."/>
            <person name="Van de Peer Y."/>
            <person name="Miranda-Saavedra D."/>
            <person name="Barton G.J."/>
            <person name="Westrop G.D."/>
            <person name="Mueller S."/>
            <person name="Dessi D."/>
            <person name="Fiori P.L."/>
            <person name="Ren Q."/>
            <person name="Paulsen I."/>
            <person name="Zhang H."/>
            <person name="Bastida-Corcuera F.D."/>
            <person name="Simoes-Barbosa A."/>
            <person name="Brown M.T."/>
            <person name="Hayes R.D."/>
            <person name="Mukherjee M."/>
            <person name="Okumura C.Y."/>
            <person name="Schneider R."/>
            <person name="Smith A.J."/>
            <person name="Vanacova S."/>
            <person name="Villalvazo M."/>
            <person name="Haas B.J."/>
            <person name="Pertea M."/>
            <person name="Feldblyum T.V."/>
            <person name="Utterback T.R."/>
            <person name="Shu C.L."/>
            <person name="Osoegawa K."/>
            <person name="de Jong P.J."/>
            <person name="Hrdy I."/>
            <person name="Horvathova L."/>
            <person name="Zubacova Z."/>
            <person name="Dolezal P."/>
            <person name="Malik S.B."/>
            <person name="Logsdon J.M. Jr."/>
            <person name="Henze K."/>
            <person name="Gupta A."/>
            <person name="Wang C.C."/>
            <person name="Dunne R.L."/>
            <person name="Upcroft J.A."/>
            <person name="Upcroft P."/>
            <person name="White O."/>
            <person name="Salzberg S.L."/>
            <person name="Tang P."/>
            <person name="Chiu C.-H."/>
            <person name="Lee Y.-S."/>
            <person name="Embley T.M."/>
            <person name="Coombs G.H."/>
            <person name="Mottram J.C."/>
            <person name="Tachezy J."/>
            <person name="Fraser-Liggett C.M."/>
            <person name="Johnson P.J."/>
        </authorList>
    </citation>
    <scope>NUCLEOTIDE SEQUENCE [LARGE SCALE GENOMIC DNA]</scope>
    <source>
        <strain evidence="1">G3</strain>
    </source>
</reference>
<dbReference type="VEuPathDB" id="TrichDB:TVAGG3_0352790"/>
<organism evidence="1 2">
    <name type="scientific">Trichomonas vaginalis (strain ATCC PRA-98 / G3)</name>
    <dbReference type="NCBI Taxonomy" id="412133"/>
    <lineage>
        <taxon>Eukaryota</taxon>
        <taxon>Metamonada</taxon>
        <taxon>Parabasalia</taxon>
        <taxon>Trichomonadida</taxon>
        <taxon>Trichomonadidae</taxon>
        <taxon>Trichomonas</taxon>
    </lineage>
</organism>
<proteinExistence type="predicted"/>
<gene>
    <name evidence="1" type="ORF">TVAG_153600</name>
</gene>
<evidence type="ECO:0008006" key="3">
    <source>
        <dbReference type="Google" id="ProtNLM"/>
    </source>
</evidence>
<dbReference type="VEuPathDB" id="TrichDB:TVAG_153600"/>
<accession>A2EPR5</accession>
<sequence>MRKRENRRQTFIRDVEEPIRKFTIGVHQRPIPEQKTVKKENNNDSPSVSKTFNLSLGVYISNMNNKKVNKDAISNVFYLDFTNTQNLESAFLKPLNNFANLQIISLSNTGLK</sequence>
<dbReference type="InParanoid" id="A2EPR5"/>